<keyword evidence="3" id="KW-1185">Reference proteome</keyword>
<dbReference type="Proteomes" id="UP000186218">
    <property type="component" value="Unassembled WGS sequence"/>
</dbReference>
<feature type="signal peptide" evidence="1">
    <location>
        <begin position="1"/>
        <end position="34"/>
    </location>
</feature>
<dbReference type="EMBL" id="FTNT01000001">
    <property type="protein sequence ID" value="SIR65771.1"/>
    <property type="molecule type" value="Genomic_DNA"/>
</dbReference>
<dbReference type="AlphaFoldDB" id="A0A1N7CQ62"/>
<reference evidence="2 3" key="1">
    <citation type="submission" date="2017-01" db="EMBL/GenBank/DDBJ databases">
        <authorList>
            <person name="Mah S.A."/>
            <person name="Swanson W.J."/>
            <person name="Moy G.W."/>
            <person name="Vacquier V.D."/>
        </authorList>
    </citation>
    <scope>NUCLEOTIDE SEQUENCE [LARGE SCALE GENOMIC DNA]</scope>
    <source>
        <strain evidence="2 3">CPCC 203464</strain>
    </source>
</reference>
<protein>
    <submittedName>
        <fullName evidence="2">Uncharacterized protein</fullName>
    </submittedName>
</protein>
<evidence type="ECO:0000313" key="2">
    <source>
        <dbReference type="EMBL" id="SIR65771.1"/>
    </source>
</evidence>
<proteinExistence type="predicted"/>
<feature type="chain" id="PRO_5013088576" evidence="1">
    <location>
        <begin position="35"/>
        <end position="144"/>
    </location>
</feature>
<dbReference type="RefSeq" id="WP_076476314.1">
    <property type="nucleotide sequence ID" value="NZ_FTNT01000001.1"/>
</dbReference>
<accession>A0A1N7CQ62</accession>
<organism evidence="2 3">
    <name type="scientific">Williamsia sterculiae</name>
    <dbReference type="NCBI Taxonomy" id="1344003"/>
    <lineage>
        <taxon>Bacteria</taxon>
        <taxon>Bacillati</taxon>
        <taxon>Actinomycetota</taxon>
        <taxon>Actinomycetes</taxon>
        <taxon>Mycobacteriales</taxon>
        <taxon>Nocardiaceae</taxon>
        <taxon>Williamsia</taxon>
    </lineage>
</organism>
<dbReference type="STRING" id="1344003.SAMN05445060_0290"/>
<dbReference type="OrthoDB" id="4480167at2"/>
<name>A0A1N7CQ62_9NOCA</name>
<evidence type="ECO:0000256" key="1">
    <source>
        <dbReference type="SAM" id="SignalP"/>
    </source>
</evidence>
<gene>
    <name evidence="2" type="ORF">SAMN05445060_0290</name>
</gene>
<keyword evidence="1" id="KW-0732">Signal</keyword>
<evidence type="ECO:0000313" key="3">
    <source>
        <dbReference type="Proteomes" id="UP000186218"/>
    </source>
</evidence>
<sequence length="144" mass="15532">MTAWKKTGTRLAATLLATAGIAAGSVAATAPAQAAAPNLAVTGGVYCQFAQPGTTYDKVWSMTRYLKVTAYDFTFHNVNLQEINGGRKFAAELKPGQSLEIKTTWFGCFPSSISGYASAAEYEPLGDNFGFWFNVTRIDNPFVR</sequence>